<feature type="region of interest" description="Disordered" evidence="1">
    <location>
        <begin position="1"/>
        <end position="51"/>
    </location>
</feature>
<protein>
    <submittedName>
        <fullName evidence="2">Uncharacterized protein</fullName>
    </submittedName>
</protein>
<reference evidence="2 3" key="1">
    <citation type="submission" date="2018-02" db="EMBL/GenBank/DDBJ databases">
        <title>The genomes of Aspergillus section Nigri reveals drivers in fungal speciation.</title>
        <authorList>
            <consortium name="DOE Joint Genome Institute"/>
            <person name="Vesth T.C."/>
            <person name="Nybo J."/>
            <person name="Theobald S."/>
            <person name="Brandl J."/>
            <person name="Frisvad J.C."/>
            <person name="Nielsen K.F."/>
            <person name="Lyhne E.K."/>
            <person name="Kogle M.E."/>
            <person name="Kuo A."/>
            <person name="Riley R."/>
            <person name="Clum A."/>
            <person name="Nolan M."/>
            <person name="Lipzen A."/>
            <person name="Salamov A."/>
            <person name="Henrissat B."/>
            <person name="Wiebenga A."/>
            <person name="De vries R.P."/>
            <person name="Grigoriev I.V."/>
            <person name="Mortensen U.H."/>
            <person name="Andersen M.R."/>
            <person name="Baker S.E."/>
        </authorList>
    </citation>
    <scope>NUCLEOTIDE SEQUENCE [LARGE SCALE GENOMIC DNA]</scope>
    <source>
        <strain evidence="2 3">CBS 707.79</strain>
    </source>
</reference>
<evidence type="ECO:0000313" key="3">
    <source>
        <dbReference type="Proteomes" id="UP000247810"/>
    </source>
</evidence>
<accession>A0A319DN12</accession>
<dbReference type="AlphaFoldDB" id="A0A319DN12"/>
<evidence type="ECO:0000256" key="1">
    <source>
        <dbReference type="SAM" id="MobiDB-lite"/>
    </source>
</evidence>
<dbReference type="VEuPathDB" id="FungiDB:BO71DRAFT_394798"/>
<name>A0A319DN12_9EURO</name>
<feature type="compositionally biased region" description="Polar residues" evidence="1">
    <location>
        <begin position="7"/>
        <end position="21"/>
    </location>
</feature>
<keyword evidence="3" id="KW-1185">Reference proteome</keyword>
<evidence type="ECO:0000313" key="2">
    <source>
        <dbReference type="EMBL" id="PYH99015.1"/>
    </source>
</evidence>
<dbReference type="EMBL" id="KZ825806">
    <property type="protein sequence ID" value="PYH99015.1"/>
    <property type="molecule type" value="Genomic_DNA"/>
</dbReference>
<gene>
    <name evidence="2" type="ORF">BO71DRAFT_394798</name>
</gene>
<proteinExistence type="predicted"/>
<organism evidence="2 3">
    <name type="scientific">Aspergillus ellipticus CBS 707.79</name>
    <dbReference type="NCBI Taxonomy" id="1448320"/>
    <lineage>
        <taxon>Eukaryota</taxon>
        <taxon>Fungi</taxon>
        <taxon>Dikarya</taxon>
        <taxon>Ascomycota</taxon>
        <taxon>Pezizomycotina</taxon>
        <taxon>Eurotiomycetes</taxon>
        <taxon>Eurotiomycetidae</taxon>
        <taxon>Eurotiales</taxon>
        <taxon>Aspergillaceae</taxon>
        <taxon>Aspergillus</taxon>
        <taxon>Aspergillus subgen. Circumdati</taxon>
    </lineage>
</organism>
<sequence>MPAIQSRPRTPSSACPYSPNTLRYPGSDNPTTQGYTPGADSLSGPDGKRIS</sequence>
<dbReference type="Proteomes" id="UP000247810">
    <property type="component" value="Unassembled WGS sequence"/>
</dbReference>